<evidence type="ECO:0000313" key="2">
    <source>
        <dbReference type="Proteomes" id="UP000470470"/>
    </source>
</evidence>
<name>A0A7K3WBW6_9ACTN</name>
<proteinExistence type="predicted"/>
<accession>A0A7K3WBW6</accession>
<comment type="caution">
    <text evidence="1">The sequence shown here is derived from an EMBL/GenBank/DDBJ whole genome shotgun (WGS) entry which is preliminary data.</text>
</comment>
<sequence>MTEYLEFFPAPFLEDLVQGRCLPFIGAGFSVNATLPPGKKMPDWDSLGRAIAAALPDYEYSNALEGLSAYSHEFSRVKLVEAIAEELHTSTIQPGRPHEEFCRMPFDRLVTTNWDFLLEEAYARLKRYCMPVLSEDQLAVANAAASVKLLKMHGDLHHPGRMVVTEDDYDAFIGNFPLMSTYLSSLLIDRTAFFIGYSLDDPDLRQIWHIVKDRLGSLRRPAYVLQIGAAPHARARFERRGVKVINLPSAPGRSYGDVLSIAFRELREYWSEGIISRSTATEPESKVELALPRTSQSRLVFFSVPTQCAAMYKEHVYPIAERWGFAPVMAADVVAPGDNLMAKIYALINKASLVLVDLGSPNTAFEAGLAASGDSDSPEFIFVGDEQARLPGDVSGLEGALVSRADPESSVDWAVFLRRLDHAFHRAFEVIRPKLDDEPTRLLKQGEYRAAVLASFSLLEHELRRLLERSSAGSMRLRRAPILGAMIQDTVVQDALPPSLRDKIATHYKVRNEIAHTDRRVSAKGATVIVMDVAEAVNIVRRLMND</sequence>
<organism evidence="1 2">
    <name type="scientific">Goekera deserti</name>
    <dbReference type="NCBI Taxonomy" id="2497753"/>
    <lineage>
        <taxon>Bacteria</taxon>
        <taxon>Bacillati</taxon>
        <taxon>Actinomycetota</taxon>
        <taxon>Actinomycetes</taxon>
        <taxon>Geodermatophilales</taxon>
        <taxon>Geodermatophilaceae</taxon>
        <taxon>Goekera</taxon>
    </lineage>
</organism>
<evidence type="ECO:0000313" key="1">
    <source>
        <dbReference type="EMBL" id="NEL53961.1"/>
    </source>
</evidence>
<keyword evidence="2" id="KW-1185">Reference proteome</keyword>
<dbReference type="AlphaFoldDB" id="A0A7K3WBW6"/>
<protein>
    <submittedName>
        <fullName evidence="1">SIR2 family protein</fullName>
    </submittedName>
</protein>
<dbReference type="Proteomes" id="UP000470470">
    <property type="component" value="Unassembled WGS sequence"/>
</dbReference>
<reference evidence="1 2" key="1">
    <citation type="submission" date="2020-02" db="EMBL/GenBank/DDBJ databases">
        <title>The whole genome sequence of CPCC 205119.</title>
        <authorList>
            <person name="Jiang Z."/>
        </authorList>
    </citation>
    <scope>NUCLEOTIDE SEQUENCE [LARGE SCALE GENOMIC DNA]</scope>
    <source>
        <strain evidence="1 2">CPCC 205119</strain>
    </source>
</reference>
<dbReference type="EMBL" id="JAAGWK010000010">
    <property type="protein sequence ID" value="NEL53961.1"/>
    <property type="molecule type" value="Genomic_DNA"/>
</dbReference>
<dbReference type="SUPFAM" id="SSF52467">
    <property type="entry name" value="DHS-like NAD/FAD-binding domain"/>
    <property type="match status" value="1"/>
</dbReference>
<dbReference type="Pfam" id="PF13289">
    <property type="entry name" value="SIR2_2"/>
    <property type="match status" value="1"/>
</dbReference>
<dbReference type="InterPro" id="IPR029035">
    <property type="entry name" value="DHS-like_NAD/FAD-binding_dom"/>
</dbReference>
<gene>
    <name evidence="1" type="ORF">G1H19_08105</name>
</gene>
<dbReference type="RefSeq" id="WP_152729855.1">
    <property type="nucleotide sequence ID" value="NZ_JAABOZ010000002.1"/>
</dbReference>